<dbReference type="AlphaFoldDB" id="A0A6C0B797"/>
<evidence type="ECO:0000313" key="1">
    <source>
        <dbReference type="EMBL" id="QHS87368.1"/>
    </source>
</evidence>
<reference evidence="1" key="1">
    <citation type="journal article" date="2020" name="Nature">
        <title>Giant virus diversity and host interactions through global metagenomics.</title>
        <authorList>
            <person name="Schulz F."/>
            <person name="Roux S."/>
            <person name="Paez-Espino D."/>
            <person name="Jungbluth S."/>
            <person name="Walsh D.A."/>
            <person name="Denef V.J."/>
            <person name="McMahon K.D."/>
            <person name="Konstantinidis K.T."/>
            <person name="Eloe-Fadrosh E.A."/>
            <person name="Kyrpides N.C."/>
            <person name="Woyke T."/>
        </authorList>
    </citation>
    <scope>NUCLEOTIDE SEQUENCE</scope>
    <source>
        <strain evidence="1">GVMAG-M-3300010157-4</strain>
    </source>
</reference>
<dbReference type="EMBL" id="MN739080">
    <property type="protein sequence ID" value="QHS87368.1"/>
    <property type="molecule type" value="Genomic_DNA"/>
</dbReference>
<organism evidence="1">
    <name type="scientific">viral metagenome</name>
    <dbReference type="NCBI Taxonomy" id="1070528"/>
    <lineage>
        <taxon>unclassified sequences</taxon>
        <taxon>metagenomes</taxon>
        <taxon>organismal metagenomes</taxon>
    </lineage>
</organism>
<protein>
    <submittedName>
        <fullName evidence="1">Uncharacterized protein</fullName>
    </submittedName>
</protein>
<sequence>MAILHTLVKVTSSGTRYWAAGFKGACSGPLAEGAAAGTIGVFEDAGCAVKELIENIIICKTKDYSFKS</sequence>
<proteinExistence type="predicted"/>
<name>A0A6C0B797_9ZZZZ</name>
<accession>A0A6C0B797</accession>